<reference evidence="2" key="1">
    <citation type="journal article" date="2023" name="G3 (Bethesda)">
        <title>A reference genome for the long-term kleptoplast-retaining sea slug Elysia crispata morphotype clarki.</title>
        <authorList>
            <person name="Eastman K.E."/>
            <person name="Pendleton A.L."/>
            <person name="Shaikh M.A."/>
            <person name="Suttiyut T."/>
            <person name="Ogas R."/>
            <person name="Tomko P."/>
            <person name="Gavelis G."/>
            <person name="Widhalm J.R."/>
            <person name="Wisecaver J.H."/>
        </authorList>
    </citation>
    <scope>NUCLEOTIDE SEQUENCE</scope>
    <source>
        <strain evidence="2">ECLA1</strain>
    </source>
</reference>
<feature type="region of interest" description="Disordered" evidence="1">
    <location>
        <begin position="53"/>
        <end position="72"/>
    </location>
</feature>
<evidence type="ECO:0000313" key="3">
    <source>
        <dbReference type="Proteomes" id="UP001283361"/>
    </source>
</evidence>
<comment type="caution">
    <text evidence="2">The sequence shown here is derived from an EMBL/GenBank/DDBJ whole genome shotgun (WGS) entry which is preliminary data.</text>
</comment>
<evidence type="ECO:0000313" key="2">
    <source>
        <dbReference type="EMBL" id="KAK3789168.1"/>
    </source>
</evidence>
<protein>
    <submittedName>
        <fullName evidence="2">Uncharacterized protein</fullName>
    </submittedName>
</protein>
<proteinExistence type="predicted"/>
<dbReference type="Proteomes" id="UP001283361">
    <property type="component" value="Unassembled WGS sequence"/>
</dbReference>
<keyword evidence="3" id="KW-1185">Reference proteome</keyword>
<name>A0AAE1AK85_9GAST</name>
<sequence length="72" mass="7824">MVINRSLAYLQDDRQLDSSDGDQPSSSLFTGRTIDSSTAAMVINRPLAYLQDDRQLDISDGDQPSSSSSTGR</sequence>
<evidence type="ECO:0000256" key="1">
    <source>
        <dbReference type="SAM" id="MobiDB-lite"/>
    </source>
</evidence>
<organism evidence="2 3">
    <name type="scientific">Elysia crispata</name>
    <name type="common">lettuce slug</name>
    <dbReference type="NCBI Taxonomy" id="231223"/>
    <lineage>
        <taxon>Eukaryota</taxon>
        <taxon>Metazoa</taxon>
        <taxon>Spiralia</taxon>
        <taxon>Lophotrochozoa</taxon>
        <taxon>Mollusca</taxon>
        <taxon>Gastropoda</taxon>
        <taxon>Heterobranchia</taxon>
        <taxon>Euthyneura</taxon>
        <taxon>Panpulmonata</taxon>
        <taxon>Sacoglossa</taxon>
        <taxon>Placobranchoidea</taxon>
        <taxon>Plakobranchidae</taxon>
        <taxon>Elysia</taxon>
    </lineage>
</organism>
<dbReference type="EMBL" id="JAWDGP010001678">
    <property type="protein sequence ID" value="KAK3789168.1"/>
    <property type="molecule type" value="Genomic_DNA"/>
</dbReference>
<dbReference type="AlphaFoldDB" id="A0AAE1AK85"/>
<gene>
    <name evidence="2" type="ORF">RRG08_001560</name>
</gene>
<accession>A0AAE1AK85</accession>